<keyword evidence="4" id="KW-0812">Transmembrane</keyword>
<evidence type="ECO:0000259" key="10">
    <source>
        <dbReference type="Pfam" id="PF00999"/>
    </source>
</evidence>
<dbReference type="GO" id="GO:0015385">
    <property type="term" value="F:sodium:proton antiporter activity"/>
    <property type="evidence" value="ECO:0007669"/>
    <property type="project" value="InterPro"/>
</dbReference>
<dbReference type="GO" id="GO:0051453">
    <property type="term" value="P:regulation of intracellular pH"/>
    <property type="evidence" value="ECO:0007669"/>
    <property type="project" value="TreeGrafter"/>
</dbReference>
<feature type="domain" description="Cation/H+ exchanger transmembrane" evidence="10">
    <location>
        <begin position="123"/>
        <end position="197"/>
    </location>
</feature>
<keyword evidence="5" id="KW-1133">Transmembrane helix</keyword>
<evidence type="ECO:0000256" key="2">
    <source>
        <dbReference type="ARBA" id="ARBA00022448"/>
    </source>
</evidence>
<evidence type="ECO:0000313" key="11">
    <source>
        <dbReference type="EMBL" id="KAK3086509.1"/>
    </source>
</evidence>
<evidence type="ECO:0000256" key="5">
    <source>
        <dbReference type="ARBA" id="ARBA00022989"/>
    </source>
</evidence>
<dbReference type="InterPro" id="IPR006153">
    <property type="entry name" value="Cation/H_exchanger_TM"/>
</dbReference>
<keyword evidence="12" id="KW-1185">Reference proteome</keyword>
<sequence length="346" mass="38703">MTGPVQTSLEKTGPRPPVLYECQLDSSGDTKSALATAGRARTVLRKPFLCPFTYSSVLLAPLRFAVVFVCDHLTVKRLFYTTIVRFRDLLIIGKVGEFQLVNVVHVHKHVITCVKVNNRNTACSYLVHSLQAEVVYKLSLVESFAFGSLISAVDPVATLAIFHALDVDPVLYMLVFGESVLNDAVSIVLTTYIDDVLSINNPKFADFLSSIYPSELEVKETTETNNSASYLDIMLSYDTDGHMNTSLYDKRDDFNFSITNFPFLSSNIPSSPAYGVFISQLIRYARASTKYTDFVPRARRLSDKLLSQGYACDRLTSSLRKFYGRYGELVIHYDVPLSRMIGDILS</sequence>
<evidence type="ECO:0000256" key="7">
    <source>
        <dbReference type="ARBA" id="ARBA00023065"/>
    </source>
</evidence>
<evidence type="ECO:0000256" key="3">
    <source>
        <dbReference type="ARBA" id="ARBA00022449"/>
    </source>
</evidence>
<evidence type="ECO:0000256" key="1">
    <source>
        <dbReference type="ARBA" id="ARBA00004127"/>
    </source>
</evidence>
<evidence type="ECO:0000256" key="6">
    <source>
        <dbReference type="ARBA" id="ARBA00023053"/>
    </source>
</evidence>
<keyword evidence="6" id="KW-0915">Sodium</keyword>
<comment type="subcellular location">
    <subcellularLocation>
        <location evidence="1">Endomembrane system</location>
        <topology evidence="1">Multi-pass membrane protein</topology>
    </subcellularLocation>
</comment>
<keyword evidence="3" id="KW-0050">Antiport</keyword>
<evidence type="ECO:0000256" key="8">
    <source>
        <dbReference type="ARBA" id="ARBA00023136"/>
    </source>
</evidence>
<dbReference type="Pfam" id="PF00999">
    <property type="entry name" value="Na_H_Exchanger"/>
    <property type="match status" value="1"/>
</dbReference>
<dbReference type="EMBL" id="VSWD01000012">
    <property type="protein sequence ID" value="KAK3086509.1"/>
    <property type="molecule type" value="Genomic_DNA"/>
</dbReference>
<dbReference type="InterPro" id="IPR018422">
    <property type="entry name" value="Cation/H_exchanger_CPA1"/>
</dbReference>
<dbReference type="PANTHER" id="PTHR10110:SF191">
    <property type="entry name" value="SODIUM_HYDROGEN EXCHANGER 8"/>
    <property type="match status" value="1"/>
</dbReference>
<gene>
    <name evidence="11" type="ORF">FSP39_019398</name>
</gene>
<keyword evidence="8" id="KW-0472">Membrane</keyword>
<proteinExistence type="predicted"/>
<dbReference type="GO" id="GO:0012505">
    <property type="term" value="C:endomembrane system"/>
    <property type="evidence" value="ECO:0007669"/>
    <property type="project" value="UniProtKB-SubCell"/>
</dbReference>
<dbReference type="GO" id="GO:0015386">
    <property type="term" value="F:potassium:proton antiporter activity"/>
    <property type="evidence" value="ECO:0007669"/>
    <property type="project" value="TreeGrafter"/>
</dbReference>
<organism evidence="11 12">
    <name type="scientific">Pinctada imbricata</name>
    <name type="common">Atlantic pearl-oyster</name>
    <name type="synonym">Pinctada martensii</name>
    <dbReference type="NCBI Taxonomy" id="66713"/>
    <lineage>
        <taxon>Eukaryota</taxon>
        <taxon>Metazoa</taxon>
        <taxon>Spiralia</taxon>
        <taxon>Lophotrochozoa</taxon>
        <taxon>Mollusca</taxon>
        <taxon>Bivalvia</taxon>
        <taxon>Autobranchia</taxon>
        <taxon>Pteriomorphia</taxon>
        <taxon>Pterioida</taxon>
        <taxon>Pterioidea</taxon>
        <taxon>Pteriidae</taxon>
        <taxon>Pinctada</taxon>
    </lineage>
</organism>
<dbReference type="Proteomes" id="UP001186944">
    <property type="component" value="Unassembled WGS sequence"/>
</dbReference>
<evidence type="ECO:0000256" key="4">
    <source>
        <dbReference type="ARBA" id="ARBA00022692"/>
    </source>
</evidence>
<name>A0AA88XZX5_PINIB</name>
<dbReference type="GO" id="GO:0098719">
    <property type="term" value="P:sodium ion import across plasma membrane"/>
    <property type="evidence" value="ECO:0007669"/>
    <property type="project" value="TreeGrafter"/>
</dbReference>
<reference evidence="11" key="1">
    <citation type="submission" date="2019-08" db="EMBL/GenBank/DDBJ databases">
        <title>The improved chromosome-level genome for the pearl oyster Pinctada fucata martensii using PacBio sequencing and Hi-C.</title>
        <authorList>
            <person name="Zheng Z."/>
        </authorList>
    </citation>
    <scope>NUCLEOTIDE SEQUENCE</scope>
    <source>
        <strain evidence="11">ZZ-2019</strain>
        <tissue evidence="11">Adductor muscle</tissue>
    </source>
</reference>
<dbReference type="PANTHER" id="PTHR10110">
    <property type="entry name" value="SODIUM/HYDROGEN EXCHANGER"/>
    <property type="match status" value="1"/>
</dbReference>
<protein>
    <recommendedName>
        <fullName evidence="10">Cation/H+ exchanger transmembrane domain-containing protein</fullName>
    </recommendedName>
</protein>
<dbReference type="GO" id="GO:0005886">
    <property type="term" value="C:plasma membrane"/>
    <property type="evidence" value="ECO:0007669"/>
    <property type="project" value="TreeGrafter"/>
</dbReference>
<evidence type="ECO:0000256" key="9">
    <source>
        <dbReference type="ARBA" id="ARBA00023201"/>
    </source>
</evidence>
<evidence type="ECO:0000313" key="12">
    <source>
        <dbReference type="Proteomes" id="UP001186944"/>
    </source>
</evidence>
<keyword evidence="9" id="KW-0739">Sodium transport</keyword>
<keyword evidence="2" id="KW-0813">Transport</keyword>
<dbReference type="Gene3D" id="6.10.140.1330">
    <property type="match status" value="1"/>
</dbReference>
<accession>A0AA88XZX5</accession>
<comment type="caution">
    <text evidence="11">The sequence shown here is derived from an EMBL/GenBank/DDBJ whole genome shotgun (WGS) entry which is preliminary data.</text>
</comment>
<dbReference type="AlphaFoldDB" id="A0AA88XZX5"/>
<keyword evidence="7" id="KW-0406">Ion transport</keyword>